<dbReference type="InterPro" id="IPR042233">
    <property type="entry name" value="Cell_div_ZapA_N"/>
</dbReference>
<evidence type="ECO:0000256" key="2">
    <source>
        <dbReference type="ARBA" id="ARBA00010074"/>
    </source>
</evidence>
<evidence type="ECO:0000256" key="10">
    <source>
        <dbReference type="ARBA" id="ARBA00026068"/>
    </source>
</evidence>
<evidence type="ECO:0000313" key="12">
    <source>
        <dbReference type="EMBL" id="RVU29769.1"/>
    </source>
</evidence>
<evidence type="ECO:0000256" key="9">
    <source>
        <dbReference type="ARBA" id="ARBA00024910"/>
    </source>
</evidence>
<dbReference type="GO" id="GO:0000917">
    <property type="term" value="P:division septum assembly"/>
    <property type="evidence" value="ECO:0007669"/>
    <property type="project" value="UniProtKB-KW"/>
</dbReference>
<keyword evidence="13" id="KW-1185">Reference proteome</keyword>
<dbReference type="PANTHER" id="PTHR34981:SF1">
    <property type="entry name" value="CELL DIVISION PROTEIN ZAPA"/>
    <property type="match status" value="1"/>
</dbReference>
<evidence type="ECO:0000256" key="11">
    <source>
        <dbReference type="ARBA" id="ARBA00033158"/>
    </source>
</evidence>
<comment type="caution">
    <text evidence="12">The sequence shown here is derived from an EMBL/GenBank/DDBJ whole genome shotgun (WGS) entry which is preliminary data.</text>
</comment>
<sequence>MSNESGHKVAIKLMDKEYVVGCPDGAEAELFASADLLDKKMREIRDSGKVLGLERVAVMAALNLSHELLKSKEEQREHIETRIQRLGAKIDSSLEKLAKTQPEDLSSSS</sequence>
<keyword evidence="4" id="KW-0963">Cytoplasm</keyword>
<evidence type="ECO:0000256" key="7">
    <source>
        <dbReference type="ARBA" id="ARBA00023210"/>
    </source>
</evidence>
<dbReference type="GO" id="GO:0032153">
    <property type="term" value="C:cell division site"/>
    <property type="evidence" value="ECO:0007669"/>
    <property type="project" value="TreeGrafter"/>
</dbReference>
<comment type="subcellular location">
    <subcellularLocation>
        <location evidence="1">Cytoplasm</location>
    </subcellularLocation>
</comment>
<evidence type="ECO:0000256" key="4">
    <source>
        <dbReference type="ARBA" id="ARBA00022490"/>
    </source>
</evidence>
<evidence type="ECO:0000256" key="6">
    <source>
        <dbReference type="ARBA" id="ARBA00023054"/>
    </source>
</evidence>
<comment type="similarity">
    <text evidence="2">Belongs to the ZapA family. Type 1 subfamily.</text>
</comment>
<name>A0A437Q5J2_9GAMM</name>
<accession>A0A437Q5J2</accession>
<proteinExistence type="inferred from homology"/>
<reference evidence="12 13" key="1">
    <citation type="submission" date="2019-01" db="EMBL/GenBank/DDBJ databases">
        <authorList>
            <person name="Chen W.-M."/>
        </authorList>
    </citation>
    <scope>NUCLEOTIDE SEQUENCE [LARGE SCALE GENOMIC DNA]</scope>
    <source>
        <strain evidence="12 13">HPM-16</strain>
    </source>
</reference>
<keyword evidence="7" id="KW-0717">Septation</keyword>
<keyword evidence="6" id="KW-0175">Coiled coil</keyword>
<comment type="subunit">
    <text evidence="10">Homodimer. Interacts with FtsZ.</text>
</comment>
<dbReference type="GO" id="GO:0005829">
    <property type="term" value="C:cytosol"/>
    <property type="evidence" value="ECO:0007669"/>
    <property type="project" value="TreeGrafter"/>
</dbReference>
<dbReference type="GO" id="GO:0000921">
    <property type="term" value="P:septin ring assembly"/>
    <property type="evidence" value="ECO:0007669"/>
    <property type="project" value="TreeGrafter"/>
</dbReference>
<evidence type="ECO:0000256" key="8">
    <source>
        <dbReference type="ARBA" id="ARBA00023306"/>
    </source>
</evidence>
<dbReference type="InterPro" id="IPR036192">
    <property type="entry name" value="Cell_div_ZapA-like_sf"/>
</dbReference>
<evidence type="ECO:0000256" key="3">
    <source>
        <dbReference type="ARBA" id="ARBA00015195"/>
    </source>
</evidence>
<dbReference type="SUPFAM" id="SSF102829">
    <property type="entry name" value="Cell division protein ZapA-like"/>
    <property type="match status" value="1"/>
</dbReference>
<dbReference type="Gene3D" id="3.30.160.880">
    <property type="entry name" value="Cell division protein ZapA protomer, N-terminal domain"/>
    <property type="match status" value="1"/>
</dbReference>
<dbReference type="Proteomes" id="UP000282818">
    <property type="component" value="Unassembled WGS sequence"/>
</dbReference>
<gene>
    <name evidence="12" type="ORF">EOE65_14560</name>
</gene>
<evidence type="ECO:0000256" key="1">
    <source>
        <dbReference type="ARBA" id="ARBA00004496"/>
    </source>
</evidence>
<dbReference type="Pfam" id="PF05164">
    <property type="entry name" value="ZapA"/>
    <property type="match status" value="1"/>
</dbReference>
<dbReference type="PANTHER" id="PTHR34981">
    <property type="entry name" value="CELL DIVISION PROTEIN ZAPA"/>
    <property type="match status" value="1"/>
</dbReference>
<keyword evidence="5 12" id="KW-0132">Cell division</keyword>
<dbReference type="Gene3D" id="1.20.5.50">
    <property type="match status" value="1"/>
</dbReference>
<dbReference type="RefSeq" id="WP_127695052.1">
    <property type="nucleotide sequence ID" value="NZ_SACQ01000007.1"/>
</dbReference>
<organism evidence="12 13">
    <name type="scientific">Neptunomonas marina</name>
    <dbReference type="NCBI Taxonomy" id="1815562"/>
    <lineage>
        <taxon>Bacteria</taxon>
        <taxon>Pseudomonadati</taxon>
        <taxon>Pseudomonadota</taxon>
        <taxon>Gammaproteobacteria</taxon>
        <taxon>Oceanospirillales</taxon>
        <taxon>Oceanospirillaceae</taxon>
        <taxon>Neptunomonas</taxon>
    </lineage>
</organism>
<comment type="function">
    <text evidence="9">Activator of cell division through the inhibition of FtsZ GTPase activity, therefore promoting FtsZ assembly into bundles of protofilaments necessary for the formation of the division Z ring. It is recruited early at mid-cell but it is not essential for cell division.</text>
</comment>
<evidence type="ECO:0000313" key="13">
    <source>
        <dbReference type="Proteomes" id="UP000282818"/>
    </source>
</evidence>
<dbReference type="GO" id="GO:0043093">
    <property type="term" value="P:FtsZ-dependent cytokinesis"/>
    <property type="evidence" value="ECO:0007669"/>
    <property type="project" value="TreeGrafter"/>
</dbReference>
<dbReference type="InterPro" id="IPR007838">
    <property type="entry name" value="Cell_div_ZapA-like"/>
</dbReference>
<keyword evidence="8" id="KW-0131">Cell cycle</keyword>
<protein>
    <recommendedName>
        <fullName evidence="3">Cell division protein ZapA</fullName>
    </recommendedName>
    <alternativeName>
        <fullName evidence="11">Z ring-associated protein ZapA</fullName>
    </alternativeName>
</protein>
<evidence type="ECO:0000256" key="5">
    <source>
        <dbReference type="ARBA" id="ARBA00022618"/>
    </source>
</evidence>
<dbReference type="AlphaFoldDB" id="A0A437Q5J2"/>
<dbReference type="EMBL" id="SACQ01000007">
    <property type="protein sequence ID" value="RVU29769.1"/>
    <property type="molecule type" value="Genomic_DNA"/>
</dbReference>
<dbReference type="GO" id="GO:0030428">
    <property type="term" value="C:cell septum"/>
    <property type="evidence" value="ECO:0007669"/>
    <property type="project" value="TreeGrafter"/>
</dbReference>